<evidence type="ECO:0000313" key="1">
    <source>
        <dbReference type="EMBL" id="KAK1140942.1"/>
    </source>
</evidence>
<dbReference type="EMBL" id="JAOPJF010000072">
    <property type="protein sequence ID" value="KAK1140942.1"/>
    <property type="molecule type" value="Genomic_DNA"/>
</dbReference>
<accession>A0ACC3ATN3</accession>
<name>A0ACC3ATN3_9EURO</name>
<protein>
    <submittedName>
        <fullName evidence="1">Uncharacterized protein</fullName>
    </submittedName>
</protein>
<dbReference type="Proteomes" id="UP001177260">
    <property type="component" value="Unassembled WGS sequence"/>
</dbReference>
<reference evidence="1 2" key="1">
    <citation type="journal article" date="2023" name="ACS Omega">
        <title>Identification of the Neoaspergillic Acid Biosynthesis Gene Cluster by Establishing an In Vitro CRISPR-Ribonucleoprotein Genetic System in Aspergillus melleus.</title>
        <authorList>
            <person name="Yuan B."/>
            <person name="Grau M.F."/>
            <person name="Murata R.M."/>
            <person name="Torok T."/>
            <person name="Venkateswaran K."/>
            <person name="Stajich J.E."/>
            <person name="Wang C.C.C."/>
        </authorList>
    </citation>
    <scope>NUCLEOTIDE SEQUENCE [LARGE SCALE GENOMIC DNA]</scope>
    <source>
        <strain evidence="1 2">IMV 1140</strain>
    </source>
</reference>
<keyword evidence="2" id="KW-1185">Reference proteome</keyword>
<organism evidence="1 2">
    <name type="scientific">Aspergillus melleus</name>
    <dbReference type="NCBI Taxonomy" id="138277"/>
    <lineage>
        <taxon>Eukaryota</taxon>
        <taxon>Fungi</taxon>
        <taxon>Dikarya</taxon>
        <taxon>Ascomycota</taxon>
        <taxon>Pezizomycotina</taxon>
        <taxon>Eurotiomycetes</taxon>
        <taxon>Eurotiomycetidae</taxon>
        <taxon>Eurotiales</taxon>
        <taxon>Aspergillaceae</taxon>
        <taxon>Aspergillus</taxon>
        <taxon>Aspergillus subgen. Circumdati</taxon>
    </lineage>
</organism>
<proteinExistence type="predicted"/>
<evidence type="ECO:0000313" key="2">
    <source>
        <dbReference type="Proteomes" id="UP001177260"/>
    </source>
</evidence>
<sequence length="258" mass="28454">MDPGNQASSQSPSVPQGTYDYLAQAGSAMDPGNQASSQSPSVPQSQTAILFQPGNSYPSWFVDDIQVPQGNYIYLAQAGSAMDPVTRRYAPEPGSCVVAISGASTLHCDGMTKQASTYAIFYGKDNLKNHVAKGDEEQNDRHVLYVAEMQACIYALNDAFNFQEYLGVNGQMLARLVIKFSTKGLKKALTKSMPTWRNNEWNLLKSGGKFFYLVKELSDQLDKLEKTGTDVNFWFVPKSETKEATDLADSFLLSLQKR</sequence>
<gene>
    <name evidence="1" type="ORF">N8T08_009688</name>
</gene>
<comment type="caution">
    <text evidence="1">The sequence shown here is derived from an EMBL/GenBank/DDBJ whole genome shotgun (WGS) entry which is preliminary data.</text>
</comment>